<keyword evidence="3" id="KW-1185">Reference proteome</keyword>
<proteinExistence type="predicted"/>
<feature type="compositionally biased region" description="Low complexity" evidence="1">
    <location>
        <begin position="48"/>
        <end position="77"/>
    </location>
</feature>
<accession>A0ABR4N0Z2</accession>
<protein>
    <submittedName>
        <fullName evidence="2">Uncharacterized protein</fullName>
    </submittedName>
</protein>
<name>A0ABR4N0Z2_9FUNG</name>
<feature type="region of interest" description="Disordered" evidence="1">
    <location>
        <begin position="1"/>
        <end position="87"/>
    </location>
</feature>
<sequence>MSSLPPGRQRGESPTAAKSEAETSDIAATSHVAPAVGDTSTAAPSDIAATSAVTPAAAETSGAAPSAAATPAPAKPTDGLGEEQPTSGSVNLSIVKEAVFAEPLCDEITVEIRDGKLNLEDISDKLKNHHVARLLAQTTDGSIDIATERGSSVRFKDRGTYQLLAIRKLPTSQKSIAFSSADLDDVQRDFKIRVATDAETEKARNALERDAKANHDNLQRCMESFDVALRHANVHLAGSDRVKEEGDRGLIRAALDAAGFTFVDVTGLSMILREQADSQFVGDYTDKSKGTHLFQYKGRLDYSISFSVLGKQRKVMPWKIIIEAKKPESISKGLAQVLAQAASELHKTCVYLPEELRINEKVFFLLTDTFEWRFYQLERIGNELVYSELM</sequence>
<evidence type="ECO:0000313" key="3">
    <source>
        <dbReference type="Proteomes" id="UP001527925"/>
    </source>
</evidence>
<dbReference type="Proteomes" id="UP001527925">
    <property type="component" value="Unassembled WGS sequence"/>
</dbReference>
<reference evidence="2 3" key="1">
    <citation type="submission" date="2023-09" db="EMBL/GenBank/DDBJ databases">
        <title>Pangenome analysis of Batrachochytrium dendrobatidis and related Chytrids.</title>
        <authorList>
            <person name="Yacoub M.N."/>
            <person name="Stajich J.E."/>
            <person name="James T.Y."/>
        </authorList>
    </citation>
    <scope>NUCLEOTIDE SEQUENCE [LARGE SCALE GENOMIC DNA]</scope>
    <source>
        <strain evidence="2 3">JEL0888</strain>
    </source>
</reference>
<gene>
    <name evidence="2" type="ORF">HK105_207325</name>
</gene>
<evidence type="ECO:0000256" key="1">
    <source>
        <dbReference type="SAM" id="MobiDB-lite"/>
    </source>
</evidence>
<evidence type="ECO:0000313" key="2">
    <source>
        <dbReference type="EMBL" id="KAL2913206.1"/>
    </source>
</evidence>
<dbReference type="EMBL" id="JADGIZ020000050">
    <property type="protein sequence ID" value="KAL2913206.1"/>
    <property type="molecule type" value="Genomic_DNA"/>
</dbReference>
<comment type="caution">
    <text evidence="2">The sequence shown here is derived from an EMBL/GenBank/DDBJ whole genome shotgun (WGS) entry which is preliminary data.</text>
</comment>
<organism evidence="2 3">
    <name type="scientific">Polyrhizophydium stewartii</name>
    <dbReference type="NCBI Taxonomy" id="2732419"/>
    <lineage>
        <taxon>Eukaryota</taxon>
        <taxon>Fungi</taxon>
        <taxon>Fungi incertae sedis</taxon>
        <taxon>Chytridiomycota</taxon>
        <taxon>Chytridiomycota incertae sedis</taxon>
        <taxon>Chytridiomycetes</taxon>
        <taxon>Rhizophydiales</taxon>
        <taxon>Rhizophydiales incertae sedis</taxon>
        <taxon>Polyrhizophydium</taxon>
    </lineage>
</organism>